<dbReference type="InterPro" id="IPR011010">
    <property type="entry name" value="DNA_brk_join_enz"/>
</dbReference>
<name>A0AAU7TE98_9ACTN</name>
<keyword evidence="1" id="KW-0238">DNA-binding</keyword>
<dbReference type="InterPro" id="IPR010998">
    <property type="entry name" value="Integrase_recombinase_N"/>
</dbReference>
<dbReference type="GO" id="GO:0015074">
    <property type="term" value="P:DNA integration"/>
    <property type="evidence" value="ECO:0007669"/>
    <property type="project" value="InterPro"/>
</dbReference>
<feature type="domain" description="Integrase SAM-like N-terminal" evidence="3">
    <location>
        <begin position="52"/>
        <end position="93"/>
    </location>
</feature>
<feature type="region of interest" description="Disordered" evidence="2">
    <location>
        <begin position="1"/>
        <end position="24"/>
    </location>
</feature>
<gene>
    <name evidence="4" type="ORF">ABN611_01195</name>
</gene>
<dbReference type="EMBL" id="CP158165">
    <property type="protein sequence ID" value="XBV25035.1"/>
    <property type="molecule type" value="Genomic_DNA"/>
</dbReference>
<organism evidence="4">
    <name type="scientific">Kribbella sp. HUAS MG21</name>
    <dbReference type="NCBI Taxonomy" id="3160966"/>
    <lineage>
        <taxon>Bacteria</taxon>
        <taxon>Bacillati</taxon>
        <taxon>Actinomycetota</taxon>
        <taxon>Actinomycetes</taxon>
        <taxon>Propionibacteriales</taxon>
        <taxon>Kribbellaceae</taxon>
        <taxon>Kribbella</taxon>
    </lineage>
</organism>
<evidence type="ECO:0000256" key="1">
    <source>
        <dbReference type="ARBA" id="ARBA00023125"/>
    </source>
</evidence>
<dbReference type="Gene3D" id="1.10.150.130">
    <property type="match status" value="1"/>
</dbReference>
<reference evidence="4" key="1">
    <citation type="submission" date="2024-06" db="EMBL/GenBank/DDBJ databases">
        <title>Kribbella sp. strain HUAS MG21 genome sequences.</title>
        <authorList>
            <person name="Mo P."/>
        </authorList>
    </citation>
    <scope>NUCLEOTIDE SEQUENCE</scope>
    <source>
        <strain evidence="4">HUAS MG21</strain>
    </source>
</reference>
<sequence>MGATKAGAETALKQKLQDRARTNQSGTLTAMHKVSHLIDLWEKKFEERVANGKRSPTSLDTYRRVIKNHIRPAFAELRIGEATTQRIDTAITKIKSRAGVPTAKTCRAVLSG</sequence>
<proteinExistence type="predicted"/>
<evidence type="ECO:0000259" key="3">
    <source>
        <dbReference type="Pfam" id="PF14659"/>
    </source>
</evidence>
<protein>
    <recommendedName>
        <fullName evidence="3">Integrase SAM-like N-terminal domain-containing protein</fullName>
    </recommendedName>
</protein>
<dbReference type="Pfam" id="PF14659">
    <property type="entry name" value="Phage_int_SAM_3"/>
    <property type="match status" value="1"/>
</dbReference>
<evidence type="ECO:0000256" key="2">
    <source>
        <dbReference type="SAM" id="MobiDB-lite"/>
    </source>
</evidence>
<evidence type="ECO:0000313" key="4">
    <source>
        <dbReference type="EMBL" id="XBV25035.1"/>
    </source>
</evidence>
<dbReference type="InterPro" id="IPR004107">
    <property type="entry name" value="Integrase_SAM-like_N"/>
</dbReference>
<dbReference type="RefSeq" id="WP_350277849.1">
    <property type="nucleotide sequence ID" value="NZ_CP158165.1"/>
</dbReference>
<dbReference type="GO" id="GO:0003677">
    <property type="term" value="F:DNA binding"/>
    <property type="evidence" value="ECO:0007669"/>
    <property type="project" value="UniProtKB-KW"/>
</dbReference>
<dbReference type="SUPFAM" id="SSF56349">
    <property type="entry name" value="DNA breaking-rejoining enzymes"/>
    <property type="match status" value="1"/>
</dbReference>
<accession>A0AAU7TE98</accession>
<dbReference type="AlphaFoldDB" id="A0AAU7TE98"/>